<keyword evidence="2" id="KW-1185">Reference proteome</keyword>
<protein>
    <submittedName>
        <fullName evidence="1">Uncharacterized protein</fullName>
    </submittedName>
</protein>
<dbReference type="Proteomes" id="UP000292120">
    <property type="component" value="Unassembled WGS sequence"/>
</dbReference>
<accession>A0A4V2JFG0</accession>
<proteinExistence type="predicted"/>
<evidence type="ECO:0000313" key="2">
    <source>
        <dbReference type="Proteomes" id="UP000292120"/>
    </source>
</evidence>
<dbReference type="AlphaFoldDB" id="A0A4V2JFG0"/>
<gene>
    <name evidence="1" type="ORF">EYS42_12665</name>
</gene>
<sequence length="274" mass="31894">MSQRKHPIYTQYHALQDITVKDVRDMFRVFSRYYEYTSMEQFVSDLSRKTGAFIVRRKTDHAIVGFSTLGIYDLDVDGKKVKGFFSGDTIIESEYWGSRAINFEFVKRVVIEAFKHPFTRQYWFLISKGYKTFLLLTRNFPNYYPHPEHENPEMKRITETYCDTLFPGFLNRDKMVLDFGDGYNCLKSDATPITPELRRQADIAFFEQMNPEWERGCELPCLAEVGLASMFRVILPQVAKLVLKPAMKPLGGMARRLLRRGKNTEPLQAPVAHG</sequence>
<dbReference type="OrthoDB" id="333393at2"/>
<dbReference type="EMBL" id="SIXI01000005">
    <property type="protein sequence ID" value="TBO29258.1"/>
    <property type="molecule type" value="Genomic_DNA"/>
</dbReference>
<evidence type="ECO:0000313" key="1">
    <source>
        <dbReference type="EMBL" id="TBO29258.1"/>
    </source>
</evidence>
<organism evidence="1 2">
    <name type="scientific">Aquabacterium lacunae</name>
    <dbReference type="NCBI Taxonomy" id="2528630"/>
    <lineage>
        <taxon>Bacteria</taxon>
        <taxon>Pseudomonadati</taxon>
        <taxon>Pseudomonadota</taxon>
        <taxon>Betaproteobacteria</taxon>
        <taxon>Burkholderiales</taxon>
        <taxon>Aquabacterium</taxon>
    </lineage>
</organism>
<dbReference type="RefSeq" id="WP_130968554.1">
    <property type="nucleotide sequence ID" value="NZ_SIXI01000005.1"/>
</dbReference>
<reference evidence="1 2" key="1">
    <citation type="submission" date="2019-02" db="EMBL/GenBank/DDBJ databases">
        <title>Aquabacterium sp. strain KMB7.</title>
        <authorList>
            <person name="Chen W.-M."/>
        </authorList>
    </citation>
    <scope>NUCLEOTIDE SEQUENCE [LARGE SCALE GENOMIC DNA]</scope>
    <source>
        <strain evidence="1 2">KMB7</strain>
    </source>
</reference>
<name>A0A4V2JFG0_9BURK</name>
<comment type="caution">
    <text evidence="1">The sequence shown here is derived from an EMBL/GenBank/DDBJ whole genome shotgun (WGS) entry which is preliminary data.</text>
</comment>